<dbReference type="STRING" id="590652.BST39_28340"/>
<dbReference type="InterPro" id="IPR041698">
    <property type="entry name" value="Methyltransf_25"/>
</dbReference>
<keyword evidence="2" id="KW-0489">Methyltransferase</keyword>
<dbReference type="RefSeq" id="WP_083176752.1">
    <property type="nucleotide sequence ID" value="NZ_AP022619.1"/>
</dbReference>
<keyword evidence="3" id="KW-1185">Reference proteome</keyword>
<dbReference type="OrthoDB" id="4125239at2"/>
<dbReference type="CDD" id="cd02440">
    <property type="entry name" value="AdoMet_MTases"/>
    <property type="match status" value="1"/>
</dbReference>
<dbReference type="EMBL" id="MVIE01000088">
    <property type="protein sequence ID" value="ORB32809.1"/>
    <property type="molecule type" value="Genomic_DNA"/>
</dbReference>
<comment type="caution">
    <text evidence="2">The sequence shown here is derived from an EMBL/GenBank/DDBJ whole genome shotgun (WGS) entry which is preliminary data.</text>
</comment>
<keyword evidence="2" id="KW-0808">Transferase</keyword>
<feature type="domain" description="Methyltransferase" evidence="1">
    <location>
        <begin position="84"/>
        <end position="177"/>
    </location>
</feature>
<dbReference type="GO" id="GO:0032259">
    <property type="term" value="P:methylation"/>
    <property type="evidence" value="ECO:0007669"/>
    <property type="project" value="UniProtKB-KW"/>
</dbReference>
<dbReference type="AlphaFoldDB" id="A0A1X0I1U2"/>
<name>A0A1X0I1U2_9MYCO</name>
<gene>
    <name evidence="2" type="ORF">BST39_28340</name>
</gene>
<dbReference type="InterPro" id="IPR029063">
    <property type="entry name" value="SAM-dependent_MTases_sf"/>
</dbReference>
<protein>
    <submittedName>
        <fullName evidence="2">SAM-dependent methyltransferase</fullName>
    </submittedName>
</protein>
<dbReference type="Gene3D" id="3.40.50.150">
    <property type="entry name" value="Vaccinia Virus protein VP39"/>
    <property type="match status" value="1"/>
</dbReference>
<evidence type="ECO:0000313" key="3">
    <source>
        <dbReference type="Proteomes" id="UP000192513"/>
    </source>
</evidence>
<evidence type="ECO:0000313" key="2">
    <source>
        <dbReference type="EMBL" id="ORB32809.1"/>
    </source>
</evidence>
<organism evidence="2 3">
    <name type="scientific">Mycobacterium paraseoulense</name>
    <dbReference type="NCBI Taxonomy" id="590652"/>
    <lineage>
        <taxon>Bacteria</taxon>
        <taxon>Bacillati</taxon>
        <taxon>Actinomycetota</taxon>
        <taxon>Actinomycetes</taxon>
        <taxon>Mycobacteriales</taxon>
        <taxon>Mycobacteriaceae</taxon>
        <taxon>Mycobacterium</taxon>
    </lineage>
</organism>
<accession>A0A1X0I1U2</accession>
<reference evidence="2 3" key="1">
    <citation type="submission" date="2017-02" db="EMBL/GenBank/DDBJ databases">
        <title>The new phylogeny of genus Mycobacterium.</title>
        <authorList>
            <person name="Tortoli E."/>
            <person name="Trovato A."/>
            <person name="Cirillo D.M."/>
        </authorList>
    </citation>
    <scope>NUCLEOTIDE SEQUENCE [LARGE SCALE GENOMIC DNA]</scope>
    <source>
        <strain evidence="2 3">DSM 45000</strain>
    </source>
</reference>
<dbReference type="Proteomes" id="UP000192513">
    <property type="component" value="Unassembled WGS sequence"/>
</dbReference>
<dbReference type="SUPFAM" id="SSF53335">
    <property type="entry name" value="S-adenosyl-L-methionine-dependent methyltransferases"/>
    <property type="match status" value="1"/>
</dbReference>
<evidence type="ECO:0000259" key="1">
    <source>
        <dbReference type="Pfam" id="PF13649"/>
    </source>
</evidence>
<proteinExistence type="predicted"/>
<dbReference type="Pfam" id="PF13649">
    <property type="entry name" value="Methyltransf_25"/>
    <property type="match status" value="1"/>
</dbReference>
<sequence length="259" mass="27762">MIVCVESSAHDIENMPRGGPDASWLDRRLQTNRLEYLDREDVDDLKQKVVRALDRAGRRRFLGAHEKLAKIVLAEVSDVPSPNILELGAGLGGLSSKLLEMHPTAHVTVTDIDPTFVAAVVAGDLGSHPRATVRAMDATAIDAPDGHFDLAVFAMSLHHLPPALAARVFAEGTRAAKKLVIIDLRRPPAPIHSVVLAATWPFTRLSPLAHDGFISQLRAYSPSALSALAHFADPAITVEFPDQRLGPTVAVAGRGSNPA</sequence>
<dbReference type="GO" id="GO:0008168">
    <property type="term" value="F:methyltransferase activity"/>
    <property type="evidence" value="ECO:0007669"/>
    <property type="project" value="UniProtKB-KW"/>
</dbReference>